<keyword evidence="2" id="KW-1185">Reference proteome</keyword>
<protein>
    <submittedName>
        <fullName evidence="1">Uncharacterized protein</fullName>
    </submittedName>
</protein>
<reference evidence="1" key="1">
    <citation type="journal article" date="2022" name="New Phytol.">
        <title>Evolutionary transition to the ectomycorrhizal habit in the genomes of a hyperdiverse lineage of mushroom-forming fungi.</title>
        <authorList>
            <person name="Looney B."/>
            <person name="Miyauchi S."/>
            <person name="Morin E."/>
            <person name="Drula E."/>
            <person name="Courty P.E."/>
            <person name="Kohler A."/>
            <person name="Kuo A."/>
            <person name="LaButti K."/>
            <person name="Pangilinan J."/>
            <person name="Lipzen A."/>
            <person name="Riley R."/>
            <person name="Andreopoulos W."/>
            <person name="He G."/>
            <person name="Johnson J."/>
            <person name="Nolan M."/>
            <person name="Tritt A."/>
            <person name="Barry K.W."/>
            <person name="Grigoriev I.V."/>
            <person name="Nagy L.G."/>
            <person name="Hibbett D."/>
            <person name="Henrissat B."/>
            <person name="Matheny P.B."/>
            <person name="Labbe J."/>
            <person name="Martin F.M."/>
        </authorList>
    </citation>
    <scope>NUCLEOTIDE SEQUENCE</scope>
    <source>
        <strain evidence="1">BPL690</strain>
    </source>
</reference>
<comment type="caution">
    <text evidence="1">The sequence shown here is derived from an EMBL/GenBank/DDBJ whole genome shotgun (WGS) entry which is preliminary data.</text>
</comment>
<name>A0AAD4M2M4_9AGAM</name>
<evidence type="ECO:0000313" key="2">
    <source>
        <dbReference type="Proteomes" id="UP001203297"/>
    </source>
</evidence>
<proteinExistence type="predicted"/>
<organism evidence="1 2">
    <name type="scientific">Multifurca ochricompacta</name>
    <dbReference type="NCBI Taxonomy" id="376703"/>
    <lineage>
        <taxon>Eukaryota</taxon>
        <taxon>Fungi</taxon>
        <taxon>Dikarya</taxon>
        <taxon>Basidiomycota</taxon>
        <taxon>Agaricomycotina</taxon>
        <taxon>Agaricomycetes</taxon>
        <taxon>Russulales</taxon>
        <taxon>Russulaceae</taxon>
        <taxon>Multifurca</taxon>
    </lineage>
</organism>
<dbReference type="Proteomes" id="UP001203297">
    <property type="component" value="Unassembled WGS sequence"/>
</dbReference>
<evidence type="ECO:0000313" key="1">
    <source>
        <dbReference type="EMBL" id="KAI0299457.1"/>
    </source>
</evidence>
<dbReference type="PANTHER" id="PTHR37331:SF1">
    <property type="entry name" value="YALI0F11671P"/>
    <property type="match status" value="1"/>
</dbReference>
<dbReference type="AlphaFoldDB" id="A0AAD4M2M4"/>
<dbReference type="PANTHER" id="PTHR37331">
    <property type="entry name" value="YALI0F11671P"/>
    <property type="match status" value="1"/>
</dbReference>
<gene>
    <name evidence="1" type="ORF">B0F90DRAFT_1728845</name>
</gene>
<accession>A0AAD4M2M4</accession>
<sequence length="249" mass="27770">MKANVFRVLRKQGTSALVLSSRPPWSLRLSLPFPHPTFSSHDRLGAFFPFRHFSFTHALKLDDRPSQTTFEDPSRRGLFYHLVPPPTPLSDTRPVFAVSFLADPPPFSESTTILGWLPAETPGDDHEAGLNDFMENSRFLPLLHEAISQGLAEAVDDIQAAGALQLGEGWMHVHDDRNVPPLNRIGDPDDILASVRVEGGKILAETYQAMPSYRICTTHGITQLTEGLVLKLRRLLEAHAHDESRRLNA</sequence>
<dbReference type="EMBL" id="WTXG01000023">
    <property type="protein sequence ID" value="KAI0299457.1"/>
    <property type="molecule type" value="Genomic_DNA"/>
</dbReference>